<gene>
    <name evidence="2" type="ORF">GGI19_000343</name>
</gene>
<comment type="caution">
    <text evidence="2">The sequence shown here is derived from an EMBL/GenBank/DDBJ whole genome shotgun (WGS) entry which is preliminary data.</text>
</comment>
<keyword evidence="3" id="KW-1185">Reference proteome</keyword>
<dbReference type="OrthoDB" id="5587777at2759"/>
<evidence type="ECO:0000256" key="1">
    <source>
        <dbReference type="SAM" id="MobiDB-lite"/>
    </source>
</evidence>
<evidence type="ECO:0000313" key="3">
    <source>
        <dbReference type="Proteomes" id="UP001140011"/>
    </source>
</evidence>
<feature type="region of interest" description="Disordered" evidence="1">
    <location>
        <begin position="101"/>
        <end position="136"/>
    </location>
</feature>
<reference evidence="2" key="1">
    <citation type="submission" date="2022-07" db="EMBL/GenBank/DDBJ databases">
        <title>Phylogenomic reconstructions and comparative analyses of Kickxellomycotina fungi.</title>
        <authorList>
            <person name="Reynolds N.K."/>
            <person name="Stajich J.E."/>
            <person name="Barry K."/>
            <person name="Grigoriev I.V."/>
            <person name="Crous P."/>
            <person name="Smith M.E."/>
        </authorList>
    </citation>
    <scope>NUCLEOTIDE SEQUENCE</scope>
    <source>
        <strain evidence="2">BCRC 34297</strain>
    </source>
</reference>
<sequence>MITPSSSSKSVVQLGKDFEKFKVDAVLDSNVKKIDKILSGVDEILAKIDSVAKSERVESVNPGKSVIYINVDEVFIKKGTSRNVPMDEVIEMLRKSRSITVVNTGGDNDNEGTNFSSDTDMYLDDISPNDSEEESS</sequence>
<evidence type="ECO:0000313" key="2">
    <source>
        <dbReference type="EMBL" id="KAJ2757047.1"/>
    </source>
</evidence>
<proteinExistence type="predicted"/>
<accession>A0A9W8H6X5</accession>
<feature type="compositionally biased region" description="Low complexity" evidence="1">
    <location>
        <begin position="103"/>
        <end position="114"/>
    </location>
</feature>
<dbReference type="AlphaFoldDB" id="A0A9W8H6X5"/>
<name>A0A9W8H6X5_9FUNG</name>
<protein>
    <submittedName>
        <fullName evidence="2">Uncharacterized protein</fullName>
    </submittedName>
</protein>
<dbReference type="EMBL" id="JANBUH010000008">
    <property type="protein sequence ID" value="KAJ2757047.1"/>
    <property type="molecule type" value="Genomic_DNA"/>
</dbReference>
<organism evidence="2 3">
    <name type="scientific">Coemansia pectinata</name>
    <dbReference type="NCBI Taxonomy" id="1052879"/>
    <lineage>
        <taxon>Eukaryota</taxon>
        <taxon>Fungi</taxon>
        <taxon>Fungi incertae sedis</taxon>
        <taxon>Zoopagomycota</taxon>
        <taxon>Kickxellomycotina</taxon>
        <taxon>Kickxellomycetes</taxon>
        <taxon>Kickxellales</taxon>
        <taxon>Kickxellaceae</taxon>
        <taxon>Coemansia</taxon>
    </lineage>
</organism>
<dbReference type="Proteomes" id="UP001140011">
    <property type="component" value="Unassembled WGS sequence"/>
</dbReference>